<proteinExistence type="predicted"/>
<gene>
    <name evidence="1" type="ORF">IAC29_06360</name>
</gene>
<evidence type="ECO:0000313" key="2">
    <source>
        <dbReference type="Proteomes" id="UP000810252"/>
    </source>
</evidence>
<dbReference type="Proteomes" id="UP000810252">
    <property type="component" value="Unassembled WGS sequence"/>
</dbReference>
<protein>
    <submittedName>
        <fullName evidence="1">DUF721 domain-containing protein</fullName>
    </submittedName>
</protein>
<reference evidence="1" key="2">
    <citation type="journal article" date="2021" name="PeerJ">
        <title>Extensive microbial diversity within the chicken gut microbiome revealed by metagenomics and culture.</title>
        <authorList>
            <person name="Gilroy R."/>
            <person name="Ravi A."/>
            <person name="Getino M."/>
            <person name="Pursley I."/>
            <person name="Horton D.L."/>
            <person name="Alikhan N.F."/>
            <person name="Baker D."/>
            <person name="Gharbi K."/>
            <person name="Hall N."/>
            <person name="Watson M."/>
            <person name="Adriaenssens E.M."/>
            <person name="Foster-Nyarko E."/>
            <person name="Jarju S."/>
            <person name="Secka A."/>
            <person name="Antonio M."/>
            <person name="Oren A."/>
            <person name="Chaudhuri R.R."/>
            <person name="La Ragione R."/>
            <person name="Hildebrand F."/>
            <person name="Pallen M.J."/>
        </authorList>
    </citation>
    <scope>NUCLEOTIDE SEQUENCE</scope>
    <source>
        <strain evidence="1">20514</strain>
    </source>
</reference>
<evidence type="ECO:0000313" key="1">
    <source>
        <dbReference type="EMBL" id="MBO8448875.1"/>
    </source>
</evidence>
<reference evidence="1" key="1">
    <citation type="submission" date="2020-10" db="EMBL/GenBank/DDBJ databases">
        <authorList>
            <person name="Gilroy R."/>
        </authorList>
    </citation>
    <scope>NUCLEOTIDE SEQUENCE</scope>
    <source>
        <strain evidence="1">20514</strain>
    </source>
</reference>
<name>A0A9D9HC79_9BACT</name>
<dbReference type="AlphaFoldDB" id="A0A9D9HC79"/>
<comment type="caution">
    <text evidence="1">The sequence shown here is derived from an EMBL/GenBank/DDBJ whole genome shotgun (WGS) entry which is preliminary data.</text>
</comment>
<organism evidence="1 2">
    <name type="scientific">Candidatus Cryptobacteroides merdigallinarum</name>
    <dbReference type="NCBI Taxonomy" id="2840770"/>
    <lineage>
        <taxon>Bacteria</taxon>
        <taxon>Pseudomonadati</taxon>
        <taxon>Bacteroidota</taxon>
        <taxon>Bacteroidia</taxon>
        <taxon>Bacteroidales</taxon>
        <taxon>Candidatus Cryptobacteroides</taxon>
    </lineage>
</organism>
<dbReference type="Pfam" id="PF05258">
    <property type="entry name" value="DciA"/>
    <property type="match status" value="1"/>
</dbReference>
<accession>A0A9D9HC79</accession>
<sequence length="109" mass="12557">MVSRLSRKNAQTMDEVVKEYIREMKIASGLNEQLIFDAWDEVSGAASHTVSRYIRNGVLYCSLSSSVLRSRLFPRREELVRKINERLLGDTLFVRDDPKTGLVKQLILQ</sequence>
<dbReference type="EMBL" id="JADIMQ010000089">
    <property type="protein sequence ID" value="MBO8448875.1"/>
    <property type="molecule type" value="Genomic_DNA"/>
</dbReference>
<dbReference type="InterPro" id="IPR007922">
    <property type="entry name" value="DciA-like"/>
</dbReference>